<comment type="caution">
    <text evidence="1">The sequence shown here is derived from an EMBL/GenBank/DDBJ whole genome shotgun (WGS) entry which is preliminary data.</text>
</comment>
<dbReference type="Proteomes" id="UP001497680">
    <property type="component" value="Unassembled WGS sequence"/>
</dbReference>
<sequence length="657" mass="75224">MVVYAPLSRENREFRLARFCQVHGESSEDDNAKIALELKQLSMDDNPTYRALSYVWGSPAQTADIEVNGETLAIGFNLYAALTQLRRDKTCSWIWIDSICMEQTNTVEKSWHVNEMGKIFSGAEQVYLWLGPAADGSDEVMDFISHIGPSALQLGDLSNLPYETASRIEDYVKSGSTADEHNEHLHQDTVDIADNEPEDEDRIHRIGDFFLSLTRDQKLHGRHGKSMIPYITSLLQRDYWHRIWIVQEVSLAKKASVLCGQKTIFELRRVADDKAHGQFFLSPMYANLYDTIKCIDVWRQHRKHRNVLLERILLEYSGSPQRPHYTATDPRDIVFGILGVISDLADMGVCADYSKSMAEVFASVARAMIQRCDEDPTAFRYHLGICNPTNSSPDLPSWVLDFRKVGQYGLASWPISYASMFTASKGTSQPRQTKDHCLDDPSVLRRQGCRVDIVTEVMTPPRWYHENGHDVCLEDDEAWLNSVIEFTKIPADPSPNEDYVWRMLLLEDKRWGAEYLQGDDNEIAQLIRRIVRFKEIHANALTEAQTNWMRNDILTYSLYGYALDEMTYNLNHQYASFLSISSRHRTLFKTADGRLGLADRAIRTGDLVTLIWGLDAPVILRERDNGGFNYLGEAYVTGIMYGEYLKTQPPEKDFDLY</sequence>
<reference evidence="1 2" key="1">
    <citation type="journal article" date="2022" name="New Phytol.">
        <title>Ecological generalism drives hyperdiversity of secondary metabolite gene clusters in xylarialean endophytes.</title>
        <authorList>
            <person name="Franco M.E.E."/>
            <person name="Wisecaver J.H."/>
            <person name="Arnold A.E."/>
            <person name="Ju Y.M."/>
            <person name="Slot J.C."/>
            <person name="Ahrendt S."/>
            <person name="Moore L.P."/>
            <person name="Eastman K.E."/>
            <person name="Scott K."/>
            <person name="Konkel Z."/>
            <person name="Mondo S.J."/>
            <person name="Kuo A."/>
            <person name="Hayes R.D."/>
            <person name="Haridas S."/>
            <person name="Andreopoulos B."/>
            <person name="Riley R."/>
            <person name="LaButti K."/>
            <person name="Pangilinan J."/>
            <person name="Lipzen A."/>
            <person name="Amirebrahimi M."/>
            <person name="Yan J."/>
            <person name="Adam C."/>
            <person name="Keymanesh K."/>
            <person name="Ng V."/>
            <person name="Louie K."/>
            <person name="Northen T."/>
            <person name="Drula E."/>
            <person name="Henrissat B."/>
            <person name="Hsieh H.M."/>
            <person name="Youens-Clark K."/>
            <person name="Lutzoni F."/>
            <person name="Miadlikowska J."/>
            <person name="Eastwood D.C."/>
            <person name="Hamelin R.C."/>
            <person name="Grigoriev I.V."/>
            <person name="U'Ren J.M."/>
        </authorList>
    </citation>
    <scope>NUCLEOTIDE SEQUENCE [LARGE SCALE GENOMIC DNA]</scope>
    <source>
        <strain evidence="1 2">ER1909</strain>
    </source>
</reference>
<protein>
    <submittedName>
        <fullName evidence="1">Heterokaryon incompatibility protein-domain-containing protein</fullName>
    </submittedName>
</protein>
<evidence type="ECO:0000313" key="2">
    <source>
        <dbReference type="Proteomes" id="UP001497680"/>
    </source>
</evidence>
<keyword evidence="2" id="KW-1185">Reference proteome</keyword>
<gene>
    <name evidence="1" type="ORF">F4821DRAFT_272617</name>
</gene>
<evidence type="ECO:0000313" key="1">
    <source>
        <dbReference type="EMBL" id="KAI6082254.1"/>
    </source>
</evidence>
<dbReference type="EMBL" id="MU394375">
    <property type="protein sequence ID" value="KAI6082254.1"/>
    <property type="molecule type" value="Genomic_DNA"/>
</dbReference>
<name>A0ACC0CP96_9PEZI</name>
<organism evidence="1 2">
    <name type="scientific">Hypoxylon rubiginosum</name>
    <dbReference type="NCBI Taxonomy" id="110542"/>
    <lineage>
        <taxon>Eukaryota</taxon>
        <taxon>Fungi</taxon>
        <taxon>Dikarya</taxon>
        <taxon>Ascomycota</taxon>
        <taxon>Pezizomycotina</taxon>
        <taxon>Sordariomycetes</taxon>
        <taxon>Xylariomycetidae</taxon>
        <taxon>Xylariales</taxon>
        <taxon>Hypoxylaceae</taxon>
        <taxon>Hypoxylon</taxon>
    </lineage>
</organism>
<accession>A0ACC0CP96</accession>
<proteinExistence type="predicted"/>